<evidence type="ECO:0000313" key="1">
    <source>
        <dbReference type="EMBL" id="KMS96040.1"/>
    </source>
</evidence>
<dbReference type="EMBL" id="KQ090414">
    <property type="protein sequence ID" value="KMS96040.1"/>
    <property type="molecule type" value="Genomic_DNA"/>
</dbReference>
<gene>
    <name evidence="1" type="ORF">BVRB_002680</name>
</gene>
<proteinExistence type="predicted"/>
<reference evidence="1 2" key="1">
    <citation type="journal article" date="2014" name="Nature">
        <title>The genome of the recently domesticated crop plant sugar beet (Beta vulgaris).</title>
        <authorList>
            <person name="Dohm J.C."/>
            <person name="Minoche A.E."/>
            <person name="Holtgrawe D."/>
            <person name="Capella-Gutierrez S."/>
            <person name="Zakrzewski F."/>
            <person name="Tafer H."/>
            <person name="Rupp O."/>
            <person name="Sorensen T.R."/>
            <person name="Stracke R."/>
            <person name="Reinhardt R."/>
            <person name="Goesmann A."/>
            <person name="Kraft T."/>
            <person name="Schulz B."/>
            <person name="Stadler P.F."/>
            <person name="Schmidt T."/>
            <person name="Gabaldon T."/>
            <person name="Lehrach H."/>
            <person name="Weisshaar B."/>
            <person name="Himmelbauer H."/>
        </authorList>
    </citation>
    <scope>NUCLEOTIDE SEQUENCE [LARGE SCALE GENOMIC DNA]</scope>
    <source>
        <tissue evidence="1">Taproot</tissue>
    </source>
</reference>
<keyword evidence="2" id="KW-1185">Reference proteome</keyword>
<sequence>MAVISQQIKSNNGFSIDLIEFGKVFFTIQNSGAFDQDVLASRVVSEPIEMTQEFRYFDFAPYGATFFTPPARRSRVNGTPVRRAESRQKYEIPIVQRIQKGLSNRKRTDRYYA</sequence>
<evidence type="ECO:0000313" key="2">
    <source>
        <dbReference type="Proteomes" id="UP000035740"/>
    </source>
</evidence>
<dbReference type="OrthoDB" id="528621at2759"/>
<accession>A0A0J8DYV1</accession>
<dbReference type="AlphaFoldDB" id="A0A0J8DYV1"/>
<name>A0A0J8DYV1_BETVV</name>
<dbReference type="Proteomes" id="UP000035740">
    <property type="component" value="Unassembled WGS sequence"/>
</dbReference>
<protein>
    <submittedName>
        <fullName evidence="1">Uncharacterized protein</fullName>
    </submittedName>
</protein>
<organism evidence="1 2">
    <name type="scientific">Beta vulgaris subsp. vulgaris</name>
    <name type="common">Beet</name>
    <dbReference type="NCBI Taxonomy" id="3555"/>
    <lineage>
        <taxon>Eukaryota</taxon>
        <taxon>Viridiplantae</taxon>
        <taxon>Streptophyta</taxon>
        <taxon>Embryophyta</taxon>
        <taxon>Tracheophyta</taxon>
        <taxon>Spermatophyta</taxon>
        <taxon>Magnoliopsida</taxon>
        <taxon>eudicotyledons</taxon>
        <taxon>Gunneridae</taxon>
        <taxon>Pentapetalae</taxon>
        <taxon>Caryophyllales</taxon>
        <taxon>Chenopodiaceae</taxon>
        <taxon>Betoideae</taxon>
        <taxon>Beta</taxon>
    </lineage>
</organism>
<dbReference type="Gramene" id="KMS96040">
    <property type="protein sequence ID" value="KMS96040"/>
    <property type="gene ID" value="BVRB_002680"/>
</dbReference>